<feature type="transmembrane region" description="Helical" evidence="4">
    <location>
        <begin position="7"/>
        <end position="30"/>
    </location>
</feature>
<keyword evidence="4" id="KW-1133">Transmembrane helix</keyword>
<evidence type="ECO:0000313" key="6">
    <source>
        <dbReference type="EMBL" id="GHD61513.1"/>
    </source>
</evidence>
<comment type="caution">
    <text evidence="6">The sequence shown here is derived from an EMBL/GenBank/DDBJ whole genome shotgun (WGS) entry which is preliminary data.</text>
</comment>
<evidence type="ECO:0000313" key="7">
    <source>
        <dbReference type="Proteomes" id="UP000604737"/>
    </source>
</evidence>
<keyword evidence="4" id="KW-0472">Membrane</keyword>
<dbReference type="SMART" id="SM00563">
    <property type="entry name" value="PlsC"/>
    <property type="match status" value="1"/>
</dbReference>
<evidence type="ECO:0000256" key="3">
    <source>
        <dbReference type="ARBA" id="ARBA00023315"/>
    </source>
</evidence>
<evidence type="ECO:0000259" key="5">
    <source>
        <dbReference type="SMART" id="SM00563"/>
    </source>
</evidence>
<dbReference type="PANTHER" id="PTHR10434:SF40">
    <property type="entry name" value="1-ACYL-SN-GLYCEROL-3-PHOSPHATE ACYLTRANSFERASE"/>
    <property type="match status" value="1"/>
</dbReference>
<reference evidence="7" key="1">
    <citation type="journal article" date="2019" name="Int. J. Syst. Evol. Microbiol.">
        <title>The Global Catalogue of Microorganisms (GCM) 10K type strain sequencing project: providing services to taxonomists for standard genome sequencing and annotation.</title>
        <authorList>
            <consortium name="The Broad Institute Genomics Platform"/>
            <consortium name="The Broad Institute Genome Sequencing Center for Infectious Disease"/>
            <person name="Wu L."/>
            <person name="Ma J."/>
        </authorList>
    </citation>
    <scope>NUCLEOTIDE SEQUENCE [LARGE SCALE GENOMIC DNA]</scope>
    <source>
        <strain evidence="7">KCTC 23701</strain>
    </source>
</reference>
<evidence type="ECO:0000256" key="4">
    <source>
        <dbReference type="SAM" id="Phobius"/>
    </source>
</evidence>
<proteinExistence type="predicted"/>
<dbReference type="EMBL" id="BMYO01000004">
    <property type="protein sequence ID" value="GHD61513.1"/>
    <property type="molecule type" value="Genomic_DNA"/>
</dbReference>
<evidence type="ECO:0000256" key="1">
    <source>
        <dbReference type="ARBA" id="ARBA00005189"/>
    </source>
</evidence>
<keyword evidence="2" id="KW-0808">Transferase</keyword>
<evidence type="ECO:0000256" key="2">
    <source>
        <dbReference type="ARBA" id="ARBA00022679"/>
    </source>
</evidence>
<dbReference type="Proteomes" id="UP000604737">
    <property type="component" value="Unassembled WGS sequence"/>
</dbReference>
<dbReference type="InterPro" id="IPR002123">
    <property type="entry name" value="Plipid/glycerol_acylTrfase"/>
</dbReference>
<organism evidence="6 7">
    <name type="scientific">Jeongeupia chitinilytica</name>
    <dbReference type="NCBI Taxonomy" id="1041641"/>
    <lineage>
        <taxon>Bacteria</taxon>
        <taxon>Pseudomonadati</taxon>
        <taxon>Pseudomonadota</taxon>
        <taxon>Betaproteobacteria</taxon>
        <taxon>Neisseriales</taxon>
        <taxon>Chitinibacteraceae</taxon>
        <taxon>Jeongeupia</taxon>
    </lineage>
</organism>
<dbReference type="CDD" id="cd07989">
    <property type="entry name" value="LPLAT_AGPAT-like"/>
    <property type="match status" value="1"/>
</dbReference>
<keyword evidence="3 6" id="KW-0012">Acyltransferase</keyword>
<dbReference type="Pfam" id="PF01553">
    <property type="entry name" value="Acyltransferase"/>
    <property type="match status" value="1"/>
</dbReference>
<protein>
    <submittedName>
        <fullName evidence="6">1-acyl-sn-glycerol-3-phosphate acyltransferase</fullName>
    </submittedName>
</protein>
<keyword evidence="4" id="KW-0812">Transmembrane</keyword>
<sequence length="242" mass="27312">MIWIRSILYWLGMAIITPPYAIFCILILPLPPVLRTRLITGWSRVLLWWLGVTCGLKGRIVGKENIPAGPAMIVCKHQSAWETMALQMVFPPMVFVIKRELLKLPFFGWGLKATSPIAIDRANRSEAQRMLMEQGQDRIRHGYWITIFPEGTRIAPGERGKYKPGGARLAISLGIPLVPVMVNAGEYWPRNSFLKHPGTITMKIGKPIDTAGRDPLELTREVEDWIETELAAMPDRGPCFPK</sequence>
<gene>
    <name evidence="6" type="ORF">GCM10007350_15980</name>
</gene>
<dbReference type="RefSeq" id="WP_189459776.1">
    <property type="nucleotide sequence ID" value="NZ_BMYO01000004.1"/>
</dbReference>
<dbReference type="SUPFAM" id="SSF69593">
    <property type="entry name" value="Glycerol-3-phosphate (1)-acyltransferase"/>
    <property type="match status" value="1"/>
</dbReference>
<name>A0ABQ3GZ25_9NEIS</name>
<feature type="domain" description="Phospholipid/glycerol acyltransferase" evidence="5">
    <location>
        <begin position="71"/>
        <end position="185"/>
    </location>
</feature>
<dbReference type="GO" id="GO:0016746">
    <property type="term" value="F:acyltransferase activity"/>
    <property type="evidence" value="ECO:0007669"/>
    <property type="project" value="UniProtKB-KW"/>
</dbReference>
<keyword evidence="7" id="KW-1185">Reference proteome</keyword>
<dbReference type="PANTHER" id="PTHR10434">
    <property type="entry name" value="1-ACYL-SN-GLYCEROL-3-PHOSPHATE ACYLTRANSFERASE"/>
    <property type="match status" value="1"/>
</dbReference>
<accession>A0ABQ3GZ25</accession>
<comment type="pathway">
    <text evidence="1">Lipid metabolism.</text>
</comment>